<comment type="caution">
    <text evidence="1">The sequence shown here is derived from an EMBL/GenBank/DDBJ whole genome shotgun (WGS) entry which is preliminary data.</text>
</comment>
<dbReference type="InterPro" id="IPR009079">
    <property type="entry name" value="4_helix_cytokine-like_core"/>
</dbReference>
<organism evidence="1 2">
    <name type="scientific">Myotis myotis</name>
    <name type="common">Greater mouse-eared bat</name>
    <name type="synonym">Vespertilio myotis</name>
    <dbReference type="NCBI Taxonomy" id="51298"/>
    <lineage>
        <taxon>Eukaryota</taxon>
        <taxon>Metazoa</taxon>
        <taxon>Chordata</taxon>
        <taxon>Craniata</taxon>
        <taxon>Vertebrata</taxon>
        <taxon>Euteleostomi</taxon>
        <taxon>Mammalia</taxon>
        <taxon>Eutheria</taxon>
        <taxon>Laurasiatheria</taxon>
        <taxon>Chiroptera</taxon>
        <taxon>Yangochiroptera</taxon>
        <taxon>Vespertilionidae</taxon>
        <taxon>Myotis</taxon>
    </lineage>
</organism>
<name>A0A7J7XYK5_MYOMY</name>
<dbReference type="AlphaFoldDB" id="A0A7J7XYK5"/>
<dbReference type="VEuPathDB" id="HostDB:GeneID_118657074"/>
<gene>
    <name evidence="1" type="ORF">mMyoMyo1_003447</name>
</gene>
<dbReference type="SUPFAM" id="SSF47266">
    <property type="entry name" value="4-helical cytokines"/>
    <property type="match status" value="1"/>
</dbReference>
<dbReference type="EMBL" id="JABWUV010000005">
    <property type="protein sequence ID" value="KAF6354644.1"/>
    <property type="molecule type" value="Genomic_DNA"/>
</dbReference>
<keyword evidence="2" id="KW-1185">Reference proteome</keyword>
<evidence type="ECO:0000313" key="2">
    <source>
        <dbReference type="Proteomes" id="UP000527355"/>
    </source>
</evidence>
<evidence type="ECO:0000313" key="1">
    <source>
        <dbReference type="EMBL" id="KAF6354644.1"/>
    </source>
</evidence>
<dbReference type="Proteomes" id="UP000527355">
    <property type="component" value="Unassembled WGS sequence"/>
</dbReference>
<protein>
    <submittedName>
        <fullName evidence="1">Cardiotrophin 1</fullName>
    </submittedName>
</protein>
<sequence>MGQSLPGLKVGEFRAELLGSGRKGQPEVVRRAWGCPHSSPLFPPEDPQADSSVSPLPLLEAKIHQTHSLARLLTKYAEQLFQEYLQKLGLQERSVTCPRPHSTWRRVISVPQRPLHPPKLGGSLGA</sequence>
<reference evidence="1 2" key="1">
    <citation type="journal article" date="2020" name="Nature">
        <title>Six reference-quality genomes reveal evolution of bat adaptations.</title>
        <authorList>
            <person name="Jebb D."/>
            <person name="Huang Z."/>
            <person name="Pippel M."/>
            <person name="Hughes G.M."/>
            <person name="Lavrichenko K."/>
            <person name="Devanna P."/>
            <person name="Winkler S."/>
            <person name="Jermiin L.S."/>
            <person name="Skirmuntt E.C."/>
            <person name="Katzourakis A."/>
            <person name="Burkitt-Gray L."/>
            <person name="Ray D.A."/>
            <person name="Sullivan K.A.M."/>
            <person name="Roscito J.G."/>
            <person name="Kirilenko B.M."/>
            <person name="Davalos L.M."/>
            <person name="Corthals A.P."/>
            <person name="Power M.L."/>
            <person name="Jones G."/>
            <person name="Ransome R.D."/>
            <person name="Dechmann D.K.N."/>
            <person name="Locatelli A.G."/>
            <person name="Puechmaille S.J."/>
            <person name="Fedrigo O."/>
            <person name="Jarvis E.D."/>
            <person name="Hiller M."/>
            <person name="Vernes S.C."/>
            <person name="Myers E.W."/>
            <person name="Teeling E.C."/>
        </authorList>
    </citation>
    <scope>NUCLEOTIDE SEQUENCE [LARGE SCALE GENOMIC DNA]</scope>
    <source>
        <strain evidence="1">MMyoMyo1</strain>
        <tissue evidence="1">Flight muscle</tissue>
    </source>
</reference>
<proteinExistence type="predicted"/>
<dbReference type="Gene3D" id="1.20.1250.10">
    <property type="match status" value="1"/>
</dbReference>
<accession>A0A7J7XYK5</accession>